<accession>A0A1H7XHN3</accession>
<sequence>MKARVYQYLYSVLFVLSTVMSWYYGQVQQYISDDNTSDIEFLTDIHSVKKKTTDSFLFTEKNTAFHYNSSHPRYNKLRANLSESDNDNDDNTESSGSTDLLKIARDEFGHSFADCVTIFHDRKIAISLLNTELLNSPHDDLYLQYRVIRL</sequence>
<gene>
    <name evidence="2" type="ORF">SAMN05421856_102446</name>
</gene>
<keyword evidence="1" id="KW-0472">Membrane</keyword>
<keyword evidence="1" id="KW-1133">Transmembrane helix</keyword>
<protein>
    <submittedName>
        <fullName evidence="2">Uncharacterized protein</fullName>
    </submittedName>
</protein>
<name>A0A1H7XHN3_9FLAO</name>
<evidence type="ECO:0000313" key="3">
    <source>
        <dbReference type="Proteomes" id="UP000199450"/>
    </source>
</evidence>
<keyword evidence="3" id="KW-1185">Reference proteome</keyword>
<reference evidence="3" key="1">
    <citation type="submission" date="2016-10" db="EMBL/GenBank/DDBJ databases">
        <authorList>
            <person name="Varghese N."/>
            <person name="Submissions S."/>
        </authorList>
    </citation>
    <scope>NUCLEOTIDE SEQUENCE [LARGE SCALE GENOMIC DNA]</scope>
    <source>
        <strain evidence="3">DSM 17453</strain>
    </source>
</reference>
<organism evidence="2 3">
    <name type="scientific">Chryseobacterium taichungense</name>
    <dbReference type="NCBI Taxonomy" id="295069"/>
    <lineage>
        <taxon>Bacteria</taxon>
        <taxon>Pseudomonadati</taxon>
        <taxon>Bacteroidota</taxon>
        <taxon>Flavobacteriia</taxon>
        <taxon>Flavobacteriales</taxon>
        <taxon>Weeksellaceae</taxon>
        <taxon>Chryseobacterium group</taxon>
        <taxon>Chryseobacterium</taxon>
    </lineage>
</organism>
<dbReference type="Proteomes" id="UP000199450">
    <property type="component" value="Unassembled WGS sequence"/>
</dbReference>
<dbReference type="EMBL" id="FOBV01000002">
    <property type="protein sequence ID" value="SEM33183.1"/>
    <property type="molecule type" value="Genomic_DNA"/>
</dbReference>
<dbReference type="STRING" id="295069.SAMN05421856_102446"/>
<proteinExistence type="predicted"/>
<evidence type="ECO:0000256" key="1">
    <source>
        <dbReference type="SAM" id="Phobius"/>
    </source>
</evidence>
<feature type="transmembrane region" description="Helical" evidence="1">
    <location>
        <begin position="7"/>
        <end position="25"/>
    </location>
</feature>
<evidence type="ECO:0000313" key="2">
    <source>
        <dbReference type="EMBL" id="SEM33183.1"/>
    </source>
</evidence>
<dbReference type="AlphaFoldDB" id="A0A1H7XHN3"/>
<keyword evidence="1" id="KW-0812">Transmembrane</keyword>